<dbReference type="STRING" id="196109.A0A136J3T0"/>
<dbReference type="OrthoDB" id="1898221at2759"/>
<dbReference type="Pfam" id="PF13193">
    <property type="entry name" value="AMP-binding_C"/>
    <property type="match status" value="1"/>
</dbReference>
<name>A0A136J3T0_9PEZI</name>
<evidence type="ECO:0000256" key="1">
    <source>
        <dbReference type="ARBA" id="ARBA00006432"/>
    </source>
</evidence>
<dbReference type="SUPFAM" id="SSF56801">
    <property type="entry name" value="Acetyl-CoA synthetase-like"/>
    <property type="match status" value="1"/>
</dbReference>
<evidence type="ECO:0000259" key="3">
    <source>
        <dbReference type="Pfam" id="PF00501"/>
    </source>
</evidence>
<dbReference type="Gene3D" id="3.40.50.12780">
    <property type="entry name" value="N-terminal domain of ligase-like"/>
    <property type="match status" value="1"/>
</dbReference>
<evidence type="ECO:0000313" key="6">
    <source>
        <dbReference type="Proteomes" id="UP000070501"/>
    </source>
</evidence>
<keyword evidence="2" id="KW-0436">Ligase</keyword>
<dbReference type="PANTHER" id="PTHR24096">
    <property type="entry name" value="LONG-CHAIN-FATTY-ACID--COA LIGASE"/>
    <property type="match status" value="1"/>
</dbReference>
<dbReference type="InterPro" id="IPR025110">
    <property type="entry name" value="AMP-bd_C"/>
</dbReference>
<feature type="domain" description="AMP-dependent synthetase/ligase" evidence="3">
    <location>
        <begin position="48"/>
        <end position="421"/>
    </location>
</feature>
<dbReference type="Gene3D" id="3.30.300.30">
    <property type="match status" value="1"/>
</dbReference>
<feature type="domain" description="AMP-binding enzyme C-terminal" evidence="4">
    <location>
        <begin position="470"/>
        <end position="545"/>
    </location>
</feature>
<dbReference type="Proteomes" id="UP000070501">
    <property type="component" value="Unassembled WGS sequence"/>
</dbReference>
<evidence type="ECO:0008006" key="7">
    <source>
        <dbReference type="Google" id="ProtNLM"/>
    </source>
</evidence>
<evidence type="ECO:0000313" key="5">
    <source>
        <dbReference type="EMBL" id="KXJ91763.1"/>
    </source>
</evidence>
<gene>
    <name evidence="5" type="ORF">Micbo1qcDRAFT_223875</name>
</gene>
<dbReference type="GO" id="GO:0019748">
    <property type="term" value="P:secondary metabolic process"/>
    <property type="evidence" value="ECO:0007669"/>
    <property type="project" value="TreeGrafter"/>
</dbReference>
<proteinExistence type="inferred from homology"/>
<dbReference type="PANTHER" id="PTHR24096:SF149">
    <property type="entry name" value="AMP-BINDING DOMAIN-CONTAINING PROTEIN-RELATED"/>
    <property type="match status" value="1"/>
</dbReference>
<evidence type="ECO:0000256" key="2">
    <source>
        <dbReference type="ARBA" id="ARBA00022598"/>
    </source>
</evidence>
<dbReference type="InterPro" id="IPR045851">
    <property type="entry name" value="AMP-bd_C_sf"/>
</dbReference>
<organism evidence="5 6">
    <name type="scientific">Microdochium bolleyi</name>
    <dbReference type="NCBI Taxonomy" id="196109"/>
    <lineage>
        <taxon>Eukaryota</taxon>
        <taxon>Fungi</taxon>
        <taxon>Dikarya</taxon>
        <taxon>Ascomycota</taxon>
        <taxon>Pezizomycotina</taxon>
        <taxon>Sordariomycetes</taxon>
        <taxon>Xylariomycetidae</taxon>
        <taxon>Xylariales</taxon>
        <taxon>Microdochiaceae</taxon>
        <taxon>Microdochium</taxon>
    </lineage>
</organism>
<dbReference type="GO" id="GO:0016405">
    <property type="term" value="F:CoA-ligase activity"/>
    <property type="evidence" value="ECO:0007669"/>
    <property type="project" value="TreeGrafter"/>
</dbReference>
<protein>
    <recommendedName>
        <fullName evidence="7">4-coumarate-CoA ligase</fullName>
    </recommendedName>
</protein>
<comment type="similarity">
    <text evidence="1">Belongs to the ATP-dependent AMP-binding enzyme family.</text>
</comment>
<evidence type="ECO:0000259" key="4">
    <source>
        <dbReference type="Pfam" id="PF13193"/>
    </source>
</evidence>
<dbReference type="EMBL" id="KQ964249">
    <property type="protein sequence ID" value="KXJ91763.1"/>
    <property type="molecule type" value="Genomic_DNA"/>
</dbReference>
<dbReference type="AlphaFoldDB" id="A0A136J3T0"/>
<accession>A0A136J3T0</accession>
<dbReference type="Pfam" id="PF00501">
    <property type="entry name" value="AMP-binding"/>
    <property type="match status" value="1"/>
</dbReference>
<dbReference type="InParanoid" id="A0A136J3T0"/>
<reference evidence="6" key="1">
    <citation type="submission" date="2016-02" db="EMBL/GenBank/DDBJ databases">
        <title>Draft genome sequence of Microdochium bolleyi, a fungal endophyte of beachgrass.</title>
        <authorList>
            <consortium name="DOE Joint Genome Institute"/>
            <person name="David A.S."/>
            <person name="May G."/>
            <person name="Haridas S."/>
            <person name="Lim J."/>
            <person name="Wang M."/>
            <person name="Labutti K."/>
            <person name="Lipzen A."/>
            <person name="Barry K."/>
            <person name="Grigoriev I.V."/>
        </authorList>
    </citation>
    <scope>NUCLEOTIDE SEQUENCE [LARGE SCALE GENOMIC DNA]</scope>
    <source>
        <strain evidence="6">J235TASD1</strain>
    </source>
</reference>
<dbReference type="InterPro" id="IPR042099">
    <property type="entry name" value="ANL_N_sf"/>
</dbReference>
<dbReference type="PROSITE" id="PS00455">
    <property type="entry name" value="AMP_BINDING"/>
    <property type="match status" value="1"/>
</dbReference>
<keyword evidence="6" id="KW-1185">Reference proteome</keyword>
<dbReference type="InterPro" id="IPR020845">
    <property type="entry name" value="AMP-binding_CS"/>
</dbReference>
<dbReference type="FunFam" id="3.30.300.30:FF:000007">
    <property type="entry name" value="4-coumarate--CoA ligase 2"/>
    <property type="match status" value="1"/>
</dbReference>
<sequence length="564" mass="61876">MATTVERTPEGILYTPARTRQVPNLDLMTLLFESDLCKAPGSKIITADAEDPSRHLTKDALLQQSKRCGHFLRSSFGVGSSGPNEDVVIMIASGHHMIPALFYGSIIADGIFSSTSPSATVDEFAYNLTQTKAKVVVATTDTKDVALAAARKVGMSERSVLVIGGDRELTFTEAHRGAKVPFSNQELDWRRITDPEELANSTICLLFSSGTTGLPKAMRISHQNNVAAAYLNLEPMREYNAKHRSPDFEYVTLAHLPAAHIAGVQGYLVNNTYMGGTCYWMQKFDFPKFLGHVQNYKVTSMFTVPPIFLLISKMPIVKDQLETWVDALSGAAPMGDDLQIAAGKKLGGGKTKLRQTWGLSETSGSFTSTPYELLETAPAGSVGALVDSCYARMVDDDGKDVEPGQPGEIWCKGPIVTKGYWNNDKANAESFKGEWFCTGDIGVFEDGVFFIVDRKKELIKYKGIQVAPAELEALLLSHPKIMDAAVIGVPGEGTEVPRAYIVANPKEINEQEILEWFKKQGVAKYKYLRGGVKFLEAIPKSPSGKILRKELRDQAKKEFQTSKL</sequence>
<dbReference type="InterPro" id="IPR000873">
    <property type="entry name" value="AMP-dep_synth/lig_dom"/>
</dbReference>